<dbReference type="Gene3D" id="3.30.200.20">
    <property type="entry name" value="Phosphorylase Kinase, domain 1"/>
    <property type="match status" value="1"/>
</dbReference>
<organism evidence="3 4">
    <name type="scientific">Rhododendron griersonianum</name>
    <dbReference type="NCBI Taxonomy" id="479676"/>
    <lineage>
        <taxon>Eukaryota</taxon>
        <taxon>Viridiplantae</taxon>
        <taxon>Streptophyta</taxon>
        <taxon>Embryophyta</taxon>
        <taxon>Tracheophyta</taxon>
        <taxon>Spermatophyta</taxon>
        <taxon>Magnoliopsida</taxon>
        <taxon>eudicotyledons</taxon>
        <taxon>Gunneridae</taxon>
        <taxon>Pentapetalae</taxon>
        <taxon>asterids</taxon>
        <taxon>Ericales</taxon>
        <taxon>Ericaceae</taxon>
        <taxon>Ericoideae</taxon>
        <taxon>Rhodoreae</taxon>
        <taxon>Rhododendron</taxon>
    </lineage>
</organism>
<reference evidence="3" key="1">
    <citation type="submission" date="2020-08" db="EMBL/GenBank/DDBJ databases">
        <title>Plant Genome Project.</title>
        <authorList>
            <person name="Zhang R.-G."/>
        </authorList>
    </citation>
    <scope>NUCLEOTIDE SEQUENCE</scope>
    <source>
        <strain evidence="3">WSP0</strain>
        <tissue evidence="3">Leaf</tissue>
    </source>
</reference>
<accession>A0AAV6K5L4</accession>
<comment type="caution">
    <text evidence="3">The sequence shown here is derived from an EMBL/GenBank/DDBJ whole genome shotgun (WGS) entry which is preliminary data.</text>
</comment>
<dbReference type="SUPFAM" id="SSF56112">
    <property type="entry name" value="Protein kinase-like (PK-like)"/>
    <property type="match status" value="1"/>
</dbReference>
<evidence type="ECO:0000313" key="3">
    <source>
        <dbReference type="EMBL" id="KAG5547723.1"/>
    </source>
</evidence>
<dbReference type="Proteomes" id="UP000823749">
    <property type="component" value="Chromosome 5"/>
</dbReference>
<dbReference type="InterPro" id="IPR011009">
    <property type="entry name" value="Kinase-like_dom_sf"/>
</dbReference>
<dbReference type="SMART" id="SM00791">
    <property type="entry name" value="Agglutinin"/>
    <property type="match status" value="1"/>
</dbReference>
<keyword evidence="4" id="KW-1185">Reference proteome</keyword>
<proteinExistence type="predicted"/>
<dbReference type="GO" id="GO:0004672">
    <property type="term" value="F:protein kinase activity"/>
    <property type="evidence" value="ECO:0007669"/>
    <property type="project" value="InterPro"/>
</dbReference>
<dbReference type="SUPFAM" id="SSF50382">
    <property type="entry name" value="Agglutinin"/>
    <property type="match status" value="5"/>
</dbReference>
<dbReference type="Pfam" id="PF07714">
    <property type="entry name" value="PK_Tyr_Ser-Thr"/>
    <property type="match status" value="1"/>
</dbReference>
<sequence>MEKERMDLSKFVVFNSLSNKNYLCPGGKHGYMKFEAMDIVRWGVKHEVHKAKTGGGLIHIRCCDTGKYWTWGLSKDSVQFITAQADQPGEDTTTRACTLIKPSHNTKDGVKVVNLEVMYVGKWWPIGGNKGGYLVSGDEDFIISNWESLPANQPQEPSIGDKNMDTECAGATIGSEEMDLPKFVSFNSISNKNYLRPDGINSYIKFGAVDVISWGVQHEVQKAKSGGGLVHIRCCDTGKYWSWGLTDYSKSFIVSQANQPGEDTTTRACTLIKPSQYTKDGVSVVNFQVMYEGTWWSIGGDDEGYLVTGGEDFIVSDWELLPPIGNEEMDLPKFVVFNSLSNENYLRPGGINSYMKFEVVDVVKWGVKHEVQKAKYGGGLVHIKCCNTSKYWSWGLTTDSVNFITAQADQPGEDTTTRACRNEGGYLVAGDEDFIVSNWETLPPNQLQGLGDKNINTGATGASIGSEKMAFQKFKEEMDLPKFEEEVDLPKFVVFNSLLNKNYLRPEGANSYMKFEVVDAISWGVKHEVMKKKSGGGLVHIRCCDTGKYWSWGLTDYSRSYIVAQANHPVEDTTTRACTLIKPSQYTKDGVSVVNLQVMHKGTWWSIGGDGGGYLVTGGEDFIISDWELLPRNLLKGPSVGDKNMYTGGTSASTGNEEIDLPKFEEEMHLTKIIVFNSLFNKNYLCPVGQNRYMKFDQTANVGSWGVKHEIQMSKSGGGLVHIRCCDNDKYWAWGPTKDSVDFITAQAKQPGEDTSTRACTLFKPSFNTKDGVSAINLEVMYQGTWWPIGGDSRGYLKVGGEDFIVSDWESLSPKQPQRASNGDKNTNTGGGVLIGDTTLEGGVSFGSSNNIGAPVSIGNTTVNYQLLAAQIPQEVVHQLGTQLSEMVDQLIVNMNTGDTGTEFGDSETLEIARHSLANFNPLRQHKALSTSSFSFHSEDFGEQRPGWPLLSVSPLSKGGGFSPMTPIEAESPFSPQSNSTTDTNKLIGKGGCNCLYKGILPDGKPVTVKVLKSSKESWKDFTQVVDVLIDSWSLKQLSDFGLAIWGPSDSSFLTDNDVVVTFRYLAPVYFMYGKVSDKINAYSFGVVVLELLSGRKPISSESTKGQESLVMWAKPKLESGDLRSILDPNLDGNIDEVQIQRMALAVRFCLIRSARLCPKMRKVLNILKGDKDVEEFVKSQFGDQRGTENDENTDDEVYPHSSTESHLTLVLLDTEDTSTSFSSGEPSSGTSSEEYLKGRCSRSSSLD</sequence>
<dbReference type="PANTHER" id="PTHR39244:SF5">
    <property type="entry name" value="NATTERIN-3-LIKE"/>
    <property type="match status" value="1"/>
</dbReference>
<dbReference type="InterPro" id="IPR036242">
    <property type="entry name" value="Agglutinin_dom_sf"/>
</dbReference>
<name>A0AAV6K5L4_9ERIC</name>
<feature type="compositionally biased region" description="Low complexity" evidence="1">
    <location>
        <begin position="1218"/>
        <end position="1234"/>
    </location>
</feature>
<dbReference type="Pfam" id="PF07468">
    <property type="entry name" value="Agglutinin"/>
    <property type="match status" value="5"/>
</dbReference>
<dbReference type="PANTHER" id="PTHR39244">
    <property type="entry name" value="NATTERIN-4"/>
    <property type="match status" value="1"/>
</dbReference>
<dbReference type="InterPro" id="IPR053237">
    <property type="entry name" value="Natterin_C"/>
</dbReference>
<gene>
    <name evidence="3" type="ORF">RHGRI_013421</name>
</gene>
<feature type="region of interest" description="Disordered" evidence="1">
    <location>
        <begin position="1181"/>
        <end position="1206"/>
    </location>
</feature>
<feature type="domain" description="Agglutinin" evidence="2">
    <location>
        <begin position="178"/>
        <end position="317"/>
    </location>
</feature>
<dbReference type="Gene3D" id="2.80.10.50">
    <property type="match status" value="5"/>
</dbReference>
<dbReference type="InterPro" id="IPR001245">
    <property type="entry name" value="Ser-Thr/Tyr_kinase_cat_dom"/>
</dbReference>
<evidence type="ECO:0000256" key="1">
    <source>
        <dbReference type="SAM" id="MobiDB-lite"/>
    </source>
</evidence>
<dbReference type="AlphaFoldDB" id="A0AAV6K5L4"/>
<evidence type="ECO:0000259" key="2">
    <source>
        <dbReference type="SMART" id="SM00791"/>
    </source>
</evidence>
<protein>
    <recommendedName>
        <fullName evidence="2">Agglutinin domain-containing protein</fullName>
    </recommendedName>
</protein>
<dbReference type="Gene3D" id="1.10.510.10">
    <property type="entry name" value="Transferase(Phosphotransferase) domain 1"/>
    <property type="match status" value="1"/>
</dbReference>
<evidence type="ECO:0000313" key="4">
    <source>
        <dbReference type="Proteomes" id="UP000823749"/>
    </source>
</evidence>
<feature type="region of interest" description="Disordered" evidence="1">
    <location>
        <begin position="1218"/>
        <end position="1248"/>
    </location>
</feature>
<dbReference type="EMBL" id="JACTNZ010000005">
    <property type="protein sequence ID" value="KAG5547723.1"/>
    <property type="molecule type" value="Genomic_DNA"/>
</dbReference>
<dbReference type="InterPro" id="IPR008998">
    <property type="entry name" value="Agglutinin"/>
</dbReference>